<comment type="caution">
    <text evidence="2">The sequence shown here is derived from an EMBL/GenBank/DDBJ whole genome shotgun (WGS) entry which is preliminary data.</text>
</comment>
<protein>
    <submittedName>
        <fullName evidence="2">Uncharacterized protein</fullName>
    </submittedName>
</protein>
<dbReference type="EMBL" id="WIEZ01000008">
    <property type="protein sequence ID" value="NKM46492.1"/>
    <property type="molecule type" value="Genomic_DNA"/>
</dbReference>
<evidence type="ECO:0000313" key="2">
    <source>
        <dbReference type="EMBL" id="NKM46492.1"/>
    </source>
</evidence>
<organism evidence="2 3">
    <name type="scientific">Rhizobium leguminosarum bv. viciae</name>
    <dbReference type="NCBI Taxonomy" id="387"/>
    <lineage>
        <taxon>Bacteria</taxon>
        <taxon>Pseudomonadati</taxon>
        <taxon>Pseudomonadota</taxon>
        <taxon>Alphaproteobacteria</taxon>
        <taxon>Hyphomicrobiales</taxon>
        <taxon>Rhizobiaceae</taxon>
        <taxon>Rhizobium/Agrobacterium group</taxon>
        <taxon>Rhizobium</taxon>
    </lineage>
</organism>
<gene>
    <name evidence="2" type="ORF">GFL91_16225</name>
</gene>
<feature type="region of interest" description="Disordered" evidence="1">
    <location>
        <begin position="78"/>
        <end position="110"/>
    </location>
</feature>
<reference evidence="2" key="1">
    <citation type="submission" date="2019-10" db="EMBL/GenBank/DDBJ databases">
        <title>Rhizobium leguminosarum symbiovar viciae collection.</title>
        <authorList>
            <person name="Boivin S."/>
            <person name="Lepetit M."/>
        </authorList>
    </citation>
    <scope>NUCLEOTIDE SEQUENCE</scope>
    <source>
        <strain evidence="2">L143</strain>
    </source>
</reference>
<dbReference type="AlphaFoldDB" id="A0A4R0BRC7"/>
<name>A0A4R0BRC7_RHILV</name>
<proteinExistence type="predicted"/>
<feature type="compositionally biased region" description="Basic and acidic residues" evidence="1">
    <location>
        <begin position="92"/>
        <end position="110"/>
    </location>
</feature>
<evidence type="ECO:0000313" key="3">
    <source>
        <dbReference type="Proteomes" id="UP000662259"/>
    </source>
</evidence>
<evidence type="ECO:0000256" key="1">
    <source>
        <dbReference type="SAM" id="MobiDB-lite"/>
    </source>
</evidence>
<accession>A0A4R0BRC7</accession>
<dbReference type="Proteomes" id="UP000662259">
    <property type="component" value="Unassembled WGS sequence"/>
</dbReference>
<sequence length="110" mass="12048">MSSRAASQKTQLLETLSHKVFPILTLTTRRAPPCAHNSSSNFAQPATDFVIVRSGSHVNVPLCFSARARYVSLIGPKTAPFSSGKRAAGSPVRHEHDAEKRKRFSDDIML</sequence>